<dbReference type="InterPro" id="IPR014014">
    <property type="entry name" value="RNA_helicase_DEAD_Q_motif"/>
</dbReference>
<dbReference type="GO" id="GO:0016787">
    <property type="term" value="F:hydrolase activity"/>
    <property type="evidence" value="ECO:0007669"/>
    <property type="project" value="UniProtKB-KW"/>
</dbReference>
<keyword evidence="3" id="KW-0347">Helicase</keyword>
<dbReference type="GO" id="GO:0003724">
    <property type="term" value="F:RNA helicase activity"/>
    <property type="evidence" value="ECO:0007669"/>
    <property type="project" value="InterPro"/>
</dbReference>
<comment type="caution">
    <text evidence="7">The sequence shown here is derived from an EMBL/GenBank/DDBJ whole genome shotgun (WGS) entry which is preliminary data.</text>
</comment>
<dbReference type="InterPro" id="IPR050079">
    <property type="entry name" value="DEAD_box_RNA_helicase"/>
</dbReference>
<dbReference type="Pfam" id="PF00270">
    <property type="entry name" value="DEAD"/>
    <property type="match status" value="1"/>
</dbReference>
<evidence type="ECO:0000256" key="4">
    <source>
        <dbReference type="ARBA" id="ARBA00022840"/>
    </source>
</evidence>
<dbReference type="AlphaFoldDB" id="A0A0F9DDI5"/>
<dbReference type="GO" id="GO:0005524">
    <property type="term" value="F:ATP binding"/>
    <property type="evidence" value="ECO:0007669"/>
    <property type="project" value="UniProtKB-KW"/>
</dbReference>
<dbReference type="GO" id="GO:0005829">
    <property type="term" value="C:cytosol"/>
    <property type="evidence" value="ECO:0007669"/>
    <property type="project" value="TreeGrafter"/>
</dbReference>
<feature type="domain" description="DEAD-box RNA helicase Q" evidence="6">
    <location>
        <begin position="2"/>
        <end position="30"/>
    </location>
</feature>
<dbReference type="InterPro" id="IPR044742">
    <property type="entry name" value="DEAD/DEAH_RhlB"/>
</dbReference>
<dbReference type="PROSITE" id="PS51192">
    <property type="entry name" value="HELICASE_ATP_BIND_1"/>
    <property type="match status" value="1"/>
</dbReference>
<dbReference type="SUPFAM" id="SSF51735">
    <property type="entry name" value="NAD(P)-binding Rossmann-fold domains"/>
    <property type="match status" value="1"/>
</dbReference>
<organism evidence="7">
    <name type="scientific">marine sediment metagenome</name>
    <dbReference type="NCBI Taxonomy" id="412755"/>
    <lineage>
        <taxon>unclassified sequences</taxon>
        <taxon>metagenomes</taxon>
        <taxon>ecological metagenomes</taxon>
    </lineage>
</organism>
<accession>A0A0F9DDI5</accession>
<dbReference type="Gene3D" id="3.40.50.300">
    <property type="entry name" value="P-loop containing nucleotide triphosphate hydrolases"/>
    <property type="match status" value="1"/>
</dbReference>
<protein>
    <recommendedName>
        <fullName evidence="8">Helicase ATP-binding domain-containing protein</fullName>
    </recommendedName>
</protein>
<dbReference type="GO" id="GO:0003676">
    <property type="term" value="F:nucleic acid binding"/>
    <property type="evidence" value="ECO:0007669"/>
    <property type="project" value="InterPro"/>
</dbReference>
<reference evidence="7" key="1">
    <citation type="journal article" date="2015" name="Nature">
        <title>Complex archaea that bridge the gap between prokaryotes and eukaryotes.</title>
        <authorList>
            <person name="Spang A."/>
            <person name="Saw J.H."/>
            <person name="Jorgensen S.L."/>
            <person name="Zaremba-Niedzwiedzka K."/>
            <person name="Martijn J."/>
            <person name="Lind A.E."/>
            <person name="van Eijk R."/>
            <person name="Schleper C."/>
            <person name="Guy L."/>
            <person name="Ettema T.J."/>
        </authorList>
    </citation>
    <scope>NUCLEOTIDE SEQUENCE</scope>
</reference>
<dbReference type="PROSITE" id="PS51195">
    <property type="entry name" value="Q_MOTIF"/>
    <property type="match status" value="1"/>
</dbReference>
<keyword evidence="2" id="KW-0378">Hydrolase</keyword>
<evidence type="ECO:0000259" key="5">
    <source>
        <dbReference type="PROSITE" id="PS51192"/>
    </source>
</evidence>
<dbReference type="SUPFAM" id="SSF52540">
    <property type="entry name" value="P-loop containing nucleoside triphosphate hydrolases"/>
    <property type="match status" value="1"/>
</dbReference>
<dbReference type="InterPro" id="IPR014001">
    <property type="entry name" value="Helicase_ATP-bd"/>
</dbReference>
<gene>
    <name evidence="7" type="ORF">LCGC14_2501450</name>
</gene>
<evidence type="ECO:0000259" key="6">
    <source>
        <dbReference type="PROSITE" id="PS51195"/>
    </source>
</evidence>
<feature type="domain" description="Helicase ATP-binding" evidence="5">
    <location>
        <begin position="33"/>
        <end position="185"/>
    </location>
</feature>
<name>A0A0F9DDI5_9ZZZZ</name>
<proteinExistence type="predicted"/>
<keyword evidence="4" id="KW-0067">ATP-binding</keyword>
<keyword evidence="1" id="KW-0547">Nucleotide-binding</keyword>
<sequence length="185" mass="20022">MTKFTDLNLNAKVLKAVVEAGYESPTPIQAGAIPPALEGRDVLGIAQTGTGKTASFTLPMLSLLARGRARARMPRSLVLCPTRELAAQVAENFDTYSKHLKLTKALLIGGVSFKEQDKLIDKGVDVLIATPGQWHTPMAVSAMKAGKYAAVEVPASITLEQCWELVDTHEQTGVPCMMLENWAFR</sequence>
<dbReference type="InterPro" id="IPR036291">
    <property type="entry name" value="NAD(P)-bd_dom_sf"/>
</dbReference>
<dbReference type="SMART" id="SM00487">
    <property type="entry name" value="DEXDc"/>
    <property type="match status" value="1"/>
</dbReference>
<feature type="non-terminal residue" evidence="7">
    <location>
        <position position="185"/>
    </location>
</feature>
<evidence type="ECO:0000313" key="7">
    <source>
        <dbReference type="EMBL" id="KKL15851.1"/>
    </source>
</evidence>
<dbReference type="InterPro" id="IPR011545">
    <property type="entry name" value="DEAD/DEAH_box_helicase_dom"/>
</dbReference>
<evidence type="ECO:0000256" key="2">
    <source>
        <dbReference type="ARBA" id="ARBA00022801"/>
    </source>
</evidence>
<evidence type="ECO:0000256" key="3">
    <source>
        <dbReference type="ARBA" id="ARBA00022806"/>
    </source>
</evidence>
<dbReference type="CDD" id="cd00268">
    <property type="entry name" value="DEADc"/>
    <property type="match status" value="1"/>
</dbReference>
<dbReference type="PANTHER" id="PTHR47959:SF13">
    <property type="entry name" value="ATP-DEPENDENT RNA HELICASE RHLE"/>
    <property type="match status" value="1"/>
</dbReference>
<dbReference type="PANTHER" id="PTHR47959">
    <property type="entry name" value="ATP-DEPENDENT RNA HELICASE RHLE-RELATED"/>
    <property type="match status" value="1"/>
</dbReference>
<dbReference type="EMBL" id="LAZR01039901">
    <property type="protein sequence ID" value="KKL15851.1"/>
    <property type="molecule type" value="Genomic_DNA"/>
</dbReference>
<evidence type="ECO:0000256" key="1">
    <source>
        <dbReference type="ARBA" id="ARBA00022741"/>
    </source>
</evidence>
<dbReference type="InterPro" id="IPR027417">
    <property type="entry name" value="P-loop_NTPase"/>
</dbReference>
<evidence type="ECO:0008006" key="8">
    <source>
        <dbReference type="Google" id="ProtNLM"/>
    </source>
</evidence>